<feature type="domain" description="Integrase catalytic" evidence="2">
    <location>
        <begin position="293"/>
        <end position="514"/>
    </location>
</feature>
<dbReference type="RefSeq" id="WP_386373735.1">
    <property type="nucleotide sequence ID" value="NZ_JBHUMP010000006.1"/>
</dbReference>
<proteinExistence type="predicted"/>
<dbReference type="InterPro" id="IPR012337">
    <property type="entry name" value="RNaseH-like_sf"/>
</dbReference>
<dbReference type="SUPFAM" id="SSF53098">
    <property type="entry name" value="Ribonuclease H-like"/>
    <property type="match status" value="1"/>
</dbReference>
<dbReference type="InterPro" id="IPR001584">
    <property type="entry name" value="Integrase_cat-core"/>
</dbReference>
<dbReference type="InterPro" id="IPR015378">
    <property type="entry name" value="Transposase-like_Mu_C"/>
</dbReference>
<dbReference type="Pfam" id="PF09299">
    <property type="entry name" value="Mu-transpos_C"/>
    <property type="match status" value="1"/>
</dbReference>
<dbReference type="Gene3D" id="3.30.420.10">
    <property type="entry name" value="Ribonuclease H-like superfamily/Ribonuclease H"/>
    <property type="match status" value="1"/>
</dbReference>
<feature type="region of interest" description="Disordered" evidence="1">
    <location>
        <begin position="696"/>
        <end position="742"/>
    </location>
</feature>
<organism evidence="3 4">
    <name type="scientific">Sulfitobacter aestuarii</name>
    <dbReference type="NCBI Taxonomy" id="2161676"/>
    <lineage>
        <taxon>Bacteria</taxon>
        <taxon>Pseudomonadati</taxon>
        <taxon>Pseudomonadota</taxon>
        <taxon>Alphaproteobacteria</taxon>
        <taxon>Rhodobacterales</taxon>
        <taxon>Roseobacteraceae</taxon>
        <taxon>Sulfitobacter</taxon>
    </lineage>
</organism>
<evidence type="ECO:0000313" key="4">
    <source>
        <dbReference type="Proteomes" id="UP001597474"/>
    </source>
</evidence>
<dbReference type="PROSITE" id="PS50994">
    <property type="entry name" value="INTEGRASE"/>
    <property type="match status" value="1"/>
</dbReference>
<gene>
    <name evidence="3" type="ORF">ACFSUD_09480</name>
</gene>
<keyword evidence="4" id="KW-1185">Reference proteome</keyword>
<evidence type="ECO:0000313" key="3">
    <source>
        <dbReference type="EMBL" id="MFD2739798.1"/>
    </source>
</evidence>
<comment type="caution">
    <text evidence="3">The sequence shown here is derived from an EMBL/GenBank/DDBJ whole genome shotgun (WGS) entry which is preliminary data.</text>
</comment>
<reference evidence="4" key="1">
    <citation type="journal article" date="2019" name="Int. J. Syst. Evol. Microbiol.">
        <title>The Global Catalogue of Microorganisms (GCM) 10K type strain sequencing project: providing services to taxonomists for standard genome sequencing and annotation.</title>
        <authorList>
            <consortium name="The Broad Institute Genomics Platform"/>
            <consortium name="The Broad Institute Genome Sequencing Center for Infectious Disease"/>
            <person name="Wu L."/>
            <person name="Ma J."/>
        </authorList>
    </citation>
    <scope>NUCLEOTIDE SEQUENCE [LARGE SCALE GENOMIC DNA]</scope>
    <source>
        <strain evidence="4">TISTR 2562</strain>
    </source>
</reference>
<sequence>MLDIQPSPTLPRFAFGQHDEIVLSGISYRAIEHTDEGYVLVRTDGTGVAESFSHAVLSQRVTLGSLEHRREAFLPESAKRRLRVPTQEISTLPAKQQQRAKYHESLVRAFLEMESEGKVKRTDDSVKAVLPEIKIRAGKYLSVPSEGDAIQVDCNRMIVPDKISASRLLKRVAAFSRDGMAALYGRGTDSRRSRRIGPDELALLAKTVRNYLVMEQPSITQVVEDVRDAFIAENLRRKELEEKEGKGKSPLLLPSRETIRLEVKKLDPFEMDVARYGLAEARKRNAPVGKGLELTRPLERVEMDEWKVDLMTLLATSGIWSILSEEEKASLGLEDGKKTRWFLTAAMCTTTRCVLALKLSRAPSARSAMQTIDMIVRDKGIWADAVGALTPWNMSGTPELIVTDCGSAFIDYDTRAAAADLGINIDAGPAGMPEFRARIERLFGTMSTSFIGRFTGRTFRNTVVKGDYDTEDRAALTVEDLSEALVRWVVDVYHRRMHSGLDGETPRLCWNRLVDKYGVAPMPSVERRRRALGTRLKRTVTKKGISILGIRYHSEALARWFMHTSSKEVRVRFYSEDIGAIAVELNGEWVDVPSVFERYRGERAQTWILAAQEIRASVAAQRTIDEEVVFKAMTRIREINSNAMARQGLLVDDYSKERLAEIENSLLIGLDVVASPRETQFRAAADGLGIELETSQSPAAHREIPGSAPVVSGIAQSLPSEDGGTSGAPPDTMEETWNWEDR</sequence>
<name>A0ABW5U1S3_9RHOB</name>
<protein>
    <submittedName>
        <fullName evidence="3">Mu transposase C-terminal domain-containing protein</fullName>
    </submittedName>
</protein>
<accession>A0ABW5U1S3</accession>
<dbReference type="Proteomes" id="UP001597474">
    <property type="component" value="Unassembled WGS sequence"/>
</dbReference>
<evidence type="ECO:0000256" key="1">
    <source>
        <dbReference type="SAM" id="MobiDB-lite"/>
    </source>
</evidence>
<dbReference type="InterPro" id="IPR036397">
    <property type="entry name" value="RNaseH_sf"/>
</dbReference>
<evidence type="ECO:0000259" key="2">
    <source>
        <dbReference type="PROSITE" id="PS50994"/>
    </source>
</evidence>
<dbReference type="EMBL" id="JBHUMP010000006">
    <property type="protein sequence ID" value="MFD2739798.1"/>
    <property type="molecule type" value="Genomic_DNA"/>
</dbReference>
<feature type="compositionally biased region" description="Acidic residues" evidence="1">
    <location>
        <begin position="732"/>
        <end position="742"/>
    </location>
</feature>